<dbReference type="SUPFAM" id="SSF50729">
    <property type="entry name" value="PH domain-like"/>
    <property type="match status" value="1"/>
</dbReference>
<dbReference type="InterPro" id="IPR011993">
    <property type="entry name" value="PH-like_dom_sf"/>
</dbReference>
<accession>A0A1X7VSD2</accession>
<gene>
    <name evidence="2" type="primary">109584629</name>
</gene>
<proteinExistence type="predicted"/>
<dbReference type="KEGG" id="aqu:109584629"/>
<protein>
    <recommendedName>
        <fullName evidence="1">PH domain-containing protein</fullName>
    </recommendedName>
</protein>
<dbReference type="SMART" id="SM00233">
    <property type="entry name" value="PH"/>
    <property type="match status" value="1"/>
</dbReference>
<dbReference type="Gene3D" id="2.30.29.30">
    <property type="entry name" value="Pleckstrin-homology domain (PH domain)/Phosphotyrosine-binding domain (PTB)"/>
    <property type="match status" value="1"/>
</dbReference>
<reference evidence="3" key="1">
    <citation type="journal article" date="2010" name="Nature">
        <title>The Amphimedon queenslandica genome and the evolution of animal complexity.</title>
        <authorList>
            <person name="Srivastava M."/>
            <person name="Simakov O."/>
            <person name="Chapman J."/>
            <person name="Fahey B."/>
            <person name="Gauthier M.E."/>
            <person name="Mitros T."/>
            <person name="Richards G.S."/>
            <person name="Conaco C."/>
            <person name="Dacre M."/>
            <person name="Hellsten U."/>
            <person name="Larroux C."/>
            <person name="Putnam N.H."/>
            <person name="Stanke M."/>
            <person name="Adamska M."/>
            <person name="Darling A."/>
            <person name="Degnan S.M."/>
            <person name="Oakley T.H."/>
            <person name="Plachetzki D.C."/>
            <person name="Zhai Y."/>
            <person name="Adamski M."/>
            <person name="Calcino A."/>
            <person name="Cummins S.F."/>
            <person name="Goodstein D.M."/>
            <person name="Harris C."/>
            <person name="Jackson D.J."/>
            <person name="Leys S.P."/>
            <person name="Shu S."/>
            <person name="Woodcroft B.J."/>
            <person name="Vervoort M."/>
            <person name="Kosik K.S."/>
            <person name="Manning G."/>
            <person name="Degnan B.M."/>
            <person name="Rokhsar D.S."/>
        </authorList>
    </citation>
    <scope>NUCLEOTIDE SEQUENCE [LARGE SCALE GENOMIC DNA]</scope>
</reference>
<dbReference type="InParanoid" id="A0A1X7VSD2"/>
<dbReference type="EnsemblMetazoa" id="XM_020000444.1">
    <property type="protein sequence ID" value="XP_019856003.1"/>
    <property type="gene ID" value="LOC109584629"/>
</dbReference>
<feature type="domain" description="PH" evidence="1">
    <location>
        <begin position="161"/>
        <end position="274"/>
    </location>
</feature>
<dbReference type="Pfam" id="PF00169">
    <property type="entry name" value="PH"/>
    <property type="match status" value="1"/>
</dbReference>
<dbReference type="Proteomes" id="UP000007879">
    <property type="component" value="Unassembled WGS sequence"/>
</dbReference>
<evidence type="ECO:0000259" key="1">
    <source>
        <dbReference type="PROSITE" id="PS50003"/>
    </source>
</evidence>
<dbReference type="OrthoDB" id="10546937at2759"/>
<dbReference type="AlphaFoldDB" id="A0A1X7VSD2"/>
<dbReference type="InterPro" id="IPR001849">
    <property type="entry name" value="PH_domain"/>
</dbReference>
<evidence type="ECO:0000313" key="2">
    <source>
        <dbReference type="EnsemblMetazoa" id="Aqu2.1.42730_001"/>
    </source>
</evidence>
<reference evidence="2" key="2">
    <citation type="submission" date="2017-05" db="UniProtKB">
        <authorList>
            <consortium name="EnsemblMetazoa"/>
        </authorList>
    </citation>
    <scope>IDENTIFICATION</scope>
</reference>
<keyword evidence="3" id="KW-1185">Reference proteome</keyword>
<name>A0A1X7VSD2_AMPQE</name>
<dbReference type="PROSITE" id="PS50003">
    <property type="entry name" value="PH_DOMAIN"/>
    <property type="match status" value="1"/>
</dbReference>
<evidence type="ECO:0000313" key="3">
    <source>
        <dbReference type="Proteomes" id="UP000007879"/>
    </source>
</evidence>
<sequence>MNLSYSRSCSNLMAIQPSYHEYDYPPCDVYPFSMTSEQAIAENLYDVPRPVNTKRNEDTGQRSFIRRSISLNNGQMWRLQLPDSVDSGSDGVSSPTGLLDVTRQTISAPASPLTGQLQRVELPGEMFGQLSPRDRSIYYSLGSSSSKLGKPSYAQLGLMKDVQKIGIMSKTGPNPSLISKWKRRVFILKGNFLFYFDPVDKPLPSAPVLGGVYIKDSIIERISLPFAKRVLKISPPIARRKGWNKESSSGMFYIKFASDNGRNEWYGELMAVSLGHREEDEAEKFR</sequence>
<organism evidence="2">
    <name type="scientific">Amphimedon queenslandica</name>
    <name type="common">Sponge</name>
    <dbReference type="NCBI Taxonomy" id="400682"/>
    <lineage>
        <taxon>Eukaryota</taxon>
        <taxon>Metazoa</taxon>
        <taxon>Porifera</taxon>
        <taxon>Demospongiae</taxon>
        <taxon>Heteroscleromorpha</taxon>
        <taxon>Haplosclerida</taxon>
        <taxon>Niphatidae</taxon>
        <taxon>Amphimedon</taxon>
    </lineage>
</organism>
<dbReference type="EnsemblMetazoa" id="Aqu2.1.42730_001">
    <property type="protein sequence ID" value="Aqu2.1.42730_001"/>
    <property type="gene ID" value="Aqu2.1.42730"/>
</dbReference>